<evidence type="ECO:0000313" key="4">
    <source>
        <dbReference type="Proteomes" id="UP000316649"/>
    </source>
</evidence>
<feature type="transmembrane region" description="Helical" evidence="2">
    <location>
        <begin position="7"/>
        <end position="31"/>
    </location>
</feature>
<evidence type="ECO:0000256" key="2">
    <source>
        <dbReference type="SAM" id="Phobius"/>
    </source>
</evidence>
<dbReference type="EMBL" id="VMNH01000008">
    <property type="protein sequence ID" value="TVO75517.1"/>
    <property type="molecule type" value="Genomic_DNA"/>
</dbReference>
<organism evidence="3 4">
    <name type="scientific">Sedimenticola selenatireducens</name>
    <dbReference type="NCBI Taxonomy" id="191960"/>
    <lineage>
        <taxon>Bacteria</taxon>
        <taxon>Pseudomonadati</taxon>
        <taxon>Pseudomonadota</taxon>
        <taxon>Gammaproteobacteria</taxon>
        <taxon>Chromatiales</taxon>
        <taxon>Sedimenticolaceae</taxon>
        <taxon>Sedimenticola</taxon>
    </lineage>
</organism>
<sequence>MIEVSKILLLVFGELFLVSIVAACIVVYLMVSKHQRDRAAMRTLVARIKEDSGRREQETRKIMEERYGFTGVDLEEIVKKIAREEKAFYQVLLDVYLKRNADALQNLSVDYEGSVETYRTLEIPRRGNAVADTDGESVDSEEVMHLKEENLRLTEELQLTMDTMGRMLSEYSLMFSGGTDTSLDKDKMREMLASDTKPAEQPAVQEDVEKTTEPVAESIRDEHSDPGDASVEDEGLKALDEELAMLDLTEEELSGVADLDETVVVPLDQSDEVVDLDDVLDDSEQK</sequence>
<name>A0A558DWX7_9GAMM</name>
<dbReference type="OrthoDB" id="5766574at2"/>
<dbReference type="AlphaFoldDB" id="A0A558DWX7"/>
<evidence type="ECO:0000256" key="1">
    <source>
        <dbReference type="SAM" id="MobiDB-lite"/>
    </source>
</evidence>
<keyword evidence="2" id="KW-0472">Membrane</keyword>
<accession>A0A558DWX7</accession>
<reference evidence="3 4" key="1">
    <citation type="submission" date="2019-07" db="EMBL/GenBank/DDBJ databases">
        <title>The pathways for chlorine oxyanion respiration interact through the shared metabolite chlorate.</title>
        <authorList>
            <person name="Barnum T.P."/>
            <person name="Cheng Y."/>
            <person name="Hill K.A."/>
            <person name="Lucas L.N."/>
            <person name="Carlson H.K."/>
            <person name="Coates J.D."/>
        </authorList>
    </citation>
    <scope>NUCLEOTIDE SEQUENCE [LARGE SCALE GENOMIC DNA]</scope>
    <source>
        <strain evidence="3 4">BK-1</strain>
    </source>
</reference>
<dbReference type="Proteomes" id="UP000316649">
    <property type="component" value="Unassembled WGS sequence"/>
</dbReference>
<feature type="region of interest" description="Disordered" evidence="1">
    <location>
        <begin position="193"/>
        <end position="235"/>
    </location>
</feature>
<comment type="caution">
    <text evidence="3">The sequence shown here is derived from an EMBL/GenBank/DDBJ whole genome shotgun (WGS) entry which is preliminary data.</text>
</comment>
<evidence type="ECO:0000313" key="3">
    <source>
        <dbReference type="EMBL" id="TVO75517.1"/>
    </source>
</evidence>
<dbReference type="RefSeq" id="WP_144358607.1">
    <property type="nucleotide sequence ID" value="NZ_VMNH01000008.1"/>
</dbReference>
<proteinExistence type="predicted"/>
<gene>
    <name evidence="3" type="ORF">FHP88_08465</name>
</gene>
<keyword evidence="4" id="KW-1185">Reference proteome</keyword>
<feature type="compositionally biased region" description="Basic and acidic residues" evidence="1">
    <location>
        <begin position="207"/>
        <end position="226"/>
    </location>
</feature>
<protein>
    <submittedName>
        <fullName evidence="3">Uncharacterized protein</fullName>
    </submittedName>
</protein>
<keyword evidence="2" id="KW-1133">Transmembrane helix</keyword>
<keyword evidence="2" id="KW-0812">Transmembrane</keyword>